<keyword evidence="2 4" id="KW-0863">Zinc-finger</keyword>
<dbReference type="InterPro" id="IPR043145">
    <property type="entry name" value="Znf_ZZ_sf"/>
</dbReference>
<evidence type="ECO:0000256" key="1">
    <source>
        <dbReference type="ARBA" id="ARBA00022723"/>
    </source>
</evidence>
<evidence type="ECO:0000256" key="2">
    <source>
        <dbReference type="ARBA" id="ARBA00022771"/>
    </source>
</evidence>
<dbReference type="EMBL" id="JABEBT010000044">
    <property type="protein sequence ID" value="KAF7635307.1"/>
    <property type="molecule type" value="Genomic_DNA"/>
</dbReference>
<organism evidence="8 9">
    <name type="scientific">Meloidogyne graminicola</name>
    <dbReference type="NCBI Taxonomy" id="189291"/>
    <lineage>
        <taxon>Eukaryota</taxon>
        <taxon>Metazoa</taxon>
        <taxon>Ecdysozoa</taxon>
        <taxon>Nematoda</taxon>
        <taxon>Chromadorea</taxon>
        <taxon>Rhabditida</taxon>
        <taxon>Tylenchina</taxon>
        <taxon>Tylenchomorpha</taxon>
        <taxon>Tylenchoidea</taxon>
        <taxon>Meloidogynidae</taxon>
        <taxon>Meloidogyninae</taxon>
        <taxon>Meloidogyne</taxon>
    </lineage>
</organism>
<dbReference type="PROSITE" id="PS01357">
    <property type="entry name" value="ZF_ZZ_1"/>
    <property type="match status" value="1"/>
</dbReference>
<dbReference type="PANTHER" id="PTHR12268">
    <property type="entry name" value="E3 UBIQUITIN-PROTEIN LIGASE KCMF1"/>
    <property type="match status" value="1"/>
</dbReference>
<dbReference type="PROSITE" id="PS50135">
    <property type="entry name" value="ZF_ZZ_2"/>
    <property type="match status" value="1"/>
</dbReference>
<feature type="region of interest" description="Disordered" evidence="6">
    <location>
        <begin position="566"/>
        <end position="592"/>
    </location>
</feature>
<reference evidence="8" key="1">
    <citation type="journal article" date="2020" name="Ecol. Evol.">
        <title>Genome structure and content of the rice root-knot nematode (Meloidogyne graminicola).</title>
        <authorList>
            <person name="Phan N.T."/>
            <person name="Danchin E.G.J."/>
            <person name="Klopp C."/>
            <person name="Perfus-Barbeoch L."/>
            <person name="Kozlowski D.K."/>
            <person name="Koutsovoulos G.D."/>
            <person name="Lopez-Roques C."/>
            <person name="Bouchez O."/>
            <person name="Zahm M."/>
            <person name="Besnard G."/>
            <person name="Bellafiore S."/>
        </authorList>
    </citation>
    <scope>NUCLEOTIDE SEQUENCE</scope>
    <source>
        <strain evidence="8">VN-18</strain>
    </source>
</reference>
<keyword evidence="1" id="KW-0479">Metal-binding</keyword>
<keyword evidence="5" id="KW-0175">Coiled coil</keyword>
<dbReference type="Pfam" id="PF00569">
    <property type="entry name" value="ZZ"/>
    <property type="match status" value="1"/>
</dbReference>
<comment type="caution">
    <text evidence="8">The sequence shown here is derived from an EMBL/GenBank/DDBJ whole genome shotgun (WGS) entry which is preliminary data.</text>
</comment>
<feature type="compositionally biased region" description="Basic and acidic residues" evidence="6">
    <location>
        <begin position="640"/>
        <end position="656"/>
    </location>
</feature>
<dbReference type="InterPro" id="IPR011992">
    <property type="entry name" value="EF-hand-dom_pair"/>
</dbReference>
<feature type="region of interest" description="Disordered" evidence="6">
    <location>
        <begin position="1"/>
        <end position="21"/>
    </location>
</feature>
<dbReference type="InterPro" id="IPR015153">
    <property type="entry name" value="EF-hand_dom_typ1"/>
</dbReference>
<evidence type="ECO:0000313" key="9">
    <source>
        <dbReference type="Proteomes" id="UP000605970"/>
    </source>
</evidence>
<keyword evidence="3" id="KW-0862">Zinc</keyword>
<feature type="coiled-coil region" evidence="5">
    <location>
        <begin position="498"/>
        <end position="548"/>
    </location>
</feature>
<dbReference type="CDD" id="cd16244">
    <property type="entry name" value="EFh_DTN"/>
    <property type="match status" value="1"/>
</dbReference>
<dbReference type="InterPro" id="IPR015154">
    <property type="entry name" value="EF-hand_dom_typ2"/>
</dbReference>
<accession>A0A8S9ZP36</accession>
<protein>
    <submittedName>
        <fullName evidence="8">ZZ-type domain-containing protein</fullName>
    </submittedName>
</protein>
<dbReference type="GO" id="GO:0045202">
    <property type="term" value="C:synapse"/>
    <property type="evidence" value="ECO:0007669"/>
    <property type="project" value="TreeGrafter"/>
</dbReference>
<feature type="region of interest" description="Disordered" evidence="6">
    <location>
        <begin position="640"/>
        <end position="663"/>
    </location>
</feature>
<dbReference type="Gene3D" id="3.30.60.90">
    <property type="match status" value="1"/>
</dbReference>
<evidence type="ECO:0000256" key="5">
    <source>
        <dbReference type="SAM" id="Coils"/>
    </source>
</evidence>
<evidence type="ECO:0000259" key="7">
    <source>
        <dbReference type="PROSITE" id="PS50135"/>
    </source>
</evidence>
<proteinExistence type="predicted"/>
<dbReference type="InterPro" id="IPR050774">
    <property type="entry name" value="KCMF1/Dystrophin"/>
</dbReference>
<evidence type="ECO:0000256" key="6">
    <source>
        <dbReference type="SAM" id="MobiDB-lite"/>
    </source>
</evidence>
<evidence type="ECO:0000256" key="4">
    <source>
        <dbReference type="PROSITE-ProRule" id="PRU00228"/>
    </source>
</evidence>
<name>A0A8S9ZP36_9BILA</name>
<dbReference type="GO" id="GO:0050804">
    <property type="term" value="P:modulation of chemical synaptic transmission"/>
    <property type="evidence" value="ECO:0007669"/>
    <property type="project" value="UniProtKB-ARBA"/>
</dbReference>
<feature type="domain" description="ZZ-type" evidence="7">
    <location>
        <begin position="309"/>
        <end position="365"/>
    </location>
</feature>
<dbReference type="Gene3D" id="1.10.238.10">
    <property type="entry name" value="EF-hand"/>
    <property type="match status" value="2"/>
</dbReference>
<dbReference type="AlphaFoldDB" id="A0A8S9ZP36"/>
<feature type="compositionally biased region" description="Polar residues" evidence="6">
    <location>
        <begin position="571"/>
        <end position="591"/>
    </location>
</feature>
<dbReference type="GO" id="GO:0016010">
    <property type="term" value="C:dystrophin-associated glycoprotein complex"/>
    <property type="evidence" value="ECO:0007669"/>
    <property type="project" value="UniProtKB-ARBA"/>
</dbReference>
<dbReference type="CDD" id="cd02334">
    <property type="entry name" value="ZZ_dystrophin"/>
    <property type="match status" value="1"/>
</dbReference>
<keyword evidence="9" id="KW-1185">Reference proteome</keyword>
<dbReference type="SUPFAM" id="SSF57850">
    <property type="entry name" value="RING/U-box"/>
    <property type="match status" value="1"/>
</dbReference>
<dbReference type="SUPFAM" id="SSF47473">
    <property type="entry name" value="EF-hand"/>
    <property type="match status" value="2"/>
</dbReference>
<evidence type="ECO:0000256" key="3">
    <source>
        <dbReference type="ARBA" id="ARBA00022833"/>
    </source>
</evidence>
<sequence>MHQNIDETATTSTPPIKLNGITSETTTNVASTQHQKHQSPIVFNNNVEQTLNGTQQQQVFPSSSAAYTTTQQVVSFVPIADELLELIDEMRSRDFDSIRFATYRTACKLRFIQIKTNVNLVDIWNMIESFRENGLNALASSGNLKVSRLELLLTSIFHNLNKRLPASQQVDTDRAIATLLHFLLSAYDRQHIGRLTVFAIKVALATLCAGKLVDKLRYIFSQISEPSGAFLDHSKFAEYLQQVLALPTAVFEGPTFGYSPIALSQCFQKSQPEPVSLNQFLDTILGECCPPCLMWLPLLHRMASVENVYHPVVCDSCQVRSFNGFRYKCQRCINYQLCQSCFWRGRVSQEHSNEHEMKEYNSYKSPTKQLAHTIQKCTLQCIPTTHQKTHVEYPPRPQRALDLANVVPSTPNTGFSRRQVPEPIAEWTAKFLPGQYGRASAMDDEHKLIARYAAKLAGRTVYSSSRRFPLLPPTSSNAYFGGETTSLNDQQFDERTMIAHLEEENQQMLNEMHSLEQQKSLCDSSGQLEALRERTAELEIRMQEKQILRRKLMKQLERLMEGINAPIPLPITSNAPSTAQQTRGRSTTTAASGGISLGQLGLGDFSLSPQRVGTVAKMQDDLLLAADEITENMSELVRELEKEEELERRRGEDERKHCKKKLY</sequence>
<dbReference type="GO" id="GO:0046716">
    <property type="term" value="P:muscle cell cellular homeostasis"/>
    <property type="evidence" value="ECO:0007669"/>
    <property type="project" value="UniProtKB-ARBA"/>
</dbReference>
<evidence type="ECO:0000313" key="8">
    <source>
        <dbReference type="EMBL" id="KAF7635307.1"/>
    </source>
</evidence>
<dbReference type="Proteomes" id="UP000605970">
    <property type="component" value="Unassembled WGS sequence"/>
</dbReference>
<dbReference type="GO" id="GO:0008270">
    <property type="term" value="F:zinc ion binding"/>
    <property type="evidence" value="ECO:0007669"/>
    <property type="project" value="UniProtKB-KW"/>
</dbReference>
<dbReference type="GO" id="GO:0099536">
    <property type="term" value="P:synaptic signaling"/>
    <property type="evidence" value="ECO:0007669"/>
    <property type="project" value="TreeGrafter"/>
</dbReference>
<dbReference type="Pfam" id="PF09068">
    <property type="entry name" value="EF-hand_2"/>
    <property type="match status" value="1"/>
</dbReference>
<dbReference type="SMART" id="SM00291">
    <property type="entry name" value="ZnF_ZZ"/>
    <property type="match status" value="1"/>
</dbReference>
<dbReference type="Pfam" id="PF09069">
    <property type="entry name" value="EF-hand_3"/>
    <property type="match status" value="1"/>
</dbReference>
<gene>
    <name evidence="8" type="ORF">Mgra_00005275</name>
</gene>
<dbReference type="InterPro" id="IPR000433">
    <property type="entry name" value="Znf_ZZ"/>
</dbReference>
<dbReference type="PANTHER" id="PTHR12268:SF27">
    <property type="entry name" value="DYSTROBREVIN, ISOFORM F"/>
    <property type="match status" value="1"/>
</dbReference>
<dbReference type="OrthoDB" id="6019271at2759"/>